<evidence type="ECO:0000313" key="3">
    <source>
        <dbReference type="Proteomes" id="UP000298061"/>
    </source>
</evidence>
<proteinExistence type="predicted"/>
<evidence type="ECO:0000313" key="2">
    <source>
        <dbReference type="EMBL" id="TFY76656.1"/>
    </source>
</evidence>
<dbReference type="InterPro" id="IPR051092">
    <property type="entry name" value="FYVE_RhoGEF_PH"/>
</dbReference>
<gene>
    <name evidence="2" type="ORF">EWM64_g7356</name>
</gene>
<dbReference type="STRING" id="135208.A0A4Y9ZP48"/>
<organism evidence="2 3">
    <name type="scientific">Hericium alpestre</name>
    <dbReference type="NCBI Taxonomy" id="135208"/>
    <lineage>
        <taxon>Eukaryota</taxon>
        <taxon>Fungi</taxon>
        <taxon>Dikarya</taxon>
        <taxon>Basidiomycota</taxon>
        <taxon>Agaricomycotina</taxon>
        <taxon>Agaricomycetes</taxon>
        <taxon>Russulales</taxon>
        <taxon>Hericiaceae</taxon>
        <taxon>Hericium</taxon>
    </lineage>
</organism>
<dbReference type="Proteomes" id="UP000298061">
    <property type="component" value="Unassembled WGS sequence"/>
</dbReference>
<dbReference type="Gene3D" id="1.20.900.10">
    <property type="entry name" value="Dbl homology (DH) domain"/>
    <property type="match status" value="1"/>
</dbReference>
<protein>
    <recommendedName>
        <fullName evidence="1">DH domain-containing protein</fullName>
    </recommendedName>
</protein>
<keyword evidence="3" id="KW-1185">Reference proteome</keyword>
<dbReference type="PANTHER" id="PTHR12673">
    <property type="entry name" value="FACIOGENITAL DYSPLASIA PROTEIN"/>
    <property type="match status" value="1"/>
</dbReference>
<dbReference type="EMBL" id="SFCI01001139">
    <property type="protein sequence ID" value="TFY76656.1"/>
    <property type="molecule type" value="Genomic_DNA"/>
</dbReference>
<dbReference type="Pfam" id="PF00621">
    <property type="entry name" value="RhoGEF"/>
    <property type="match status" value="1"/>
</dbReference>
<dbReference type="AlphaFoldDB" id="A0A4Y9ZP48"/>
<evidence type="ECO:0000259" key="1">
    <source>
        <dbReference type="PROSITE" id="PS50010"/>
    </source>
</evidence>
<dbReference type="InterPro" id="IPR035899">
    <property type="entry name" value="DBL_dom_sf"/>
</dbReference>
<dbReference type="CDD" id="cd00160">
    <property type="entry name" value="RhoGEF"/>
    <property type="match status" value="1"/>
</dbReference>
<sequence length="496" mass="55919">MTDSSATQDIINELVSTERSYVKRLHILKHDYADPLRTFSRSKDTAIIPAYEAKTLFGNVDDLLPVHEAFLADLDRMMAPDGPQAVESVGDVVLHHFKQLRGFERYKLYYSKREEAQAIFEREMAKRSSNFASFVDRIKYSSADTKNRIGLRELLMDPVQRIPRYTLMFRTMTKRMHPGDTQRAKLIEADEIASKIAHAEADEETKRATILNCLSSSIEGFPVNLISAKRRFIDFIDVQDTLADAYSSASSSAPLETLHCSLVLFDDKLLIIKRPGNGEKSGRALAGMDHLDKVTKGGFLPFGTRKSGMSCKGVFDISEVAATDVGGSDFHLYLEVPPEDQTDRWAGRPFRALSVVFPPAPIGLNPTRTETEKKRFLEKLWHAQAQCRTKSGNSVVLRAEERETKVVVHIDPLGASDPLPFGINAAPYVAIRVQPMAGYVSRYTQPKDEMDESEWDLTMRLELARRNSKNQHDIPPDTPTWQEPVEETIYEVSSFS</sequence>
<dbReference type="GO" id="GO:0005737">
    <property type="term" value="C:cytoplasm"/>
    <property type="evidence" value="ECO:0007669"/>
    <property type="project" value="TreeGrafter"/>
</dbReference>
<dbReference type="OrthoDB" id="660555at2759"/>
<dbReference type="SMART" id="SM00325">
    <property type="entry name" value="RhoGEF"/>
    <property type="match status" value="1"/>
</dbReference>
<name>A0A4Y9ZP48_9AGAM</name>
<dbReference type="InterPro" id="IPR000219">
    <property type="entry name" value="DH_dom"/>
</dbReference>
<reference evidence="2 3" key="1">
    <citation type="submission" date="2019-02" db="EMBL/GenBank/DDBJ databases">
        <title>Genome sequencing of the rare red list fungi Hericium alpestre (H. flagellum).</title>
        <authorList>
            <person name="Buettner E."/>
            <person name="Kellner H."/>
        </authorList>
    </citation>
    <scope>NUCLEOTIDE SEQUENCE [LARGE SCALE GENOMIC DNA]</scope>
    <source>
        <strain evidence="2 3">DSM 108284</strain>
    </source>
</reference>
<feature type="domain" description="DH" evidence="1">
    <location>
        <begin position="6"/>
        <end position="203"/>
    </location>
</feature>
<dbReference type="PANTHER" id="PTHR12673:SF270">
    <property type="entry name" value="FYVE-TYPE DOMAIN-CONTAINING PROTEIN"/>
    <property type="match status" value="1"/>
</dbReference>
<dbReference type="SUPFAM" id="SSF48065">
    <property type="entry name" value="DBL homology domain (DH-domain)"/>
    <property type="match status" value="1"/>
</dbReference>
<dbReference type="PROSITE" id="PS50010">
    <property type="entry name" value="DH_2"/>
    <property type="match status" value="1"/>
</dbReference>
<dbReference type="GO" id="GO:0005085">
    <property type="term" value="F:guanyl-nucleotide exchange factor activity"/>
    <property type="evidence" value="ECO:0007669"/>
    <property type="project" value="InterPro"/>
</dbReference>
<accession>A0A4Y9ZP48</accession>
<comment type="caution">
    <text evidence="2">The sequence shown here is derived from an EMBL/GenBank/DDBJ whole genome shotgun (WGS) entry which is preliminary data.</text>
</comment>